<accession>A0A8I1W502</accession>
<evidence type="ECO:0000313" key="9">
    <source>
        <dbReference type="Proteomes" id="UP000664658"/>
    </source>
</evidence>
<dbReference type="CDD" id="cd00438">
    <property type="entry name" value="cupin_RmlC"/>
    <property type="match status" value="1"/>
</dbReference>
<protein>
    <recommendedName>
        <fullName evidence="4 7">dTDP-4-dehydrorhamnose 3,5-epimerase</fullName>
        <ecNumber evidence="3 7">5.1.3.13</ecNumber>
    </recommendedName>
    <alternativeName>
        <fullName evidence="7">Thymidine diphospho-4-keto-rhamnose 3,5-epimerase</fullName>
    </alternativeName>
</protein>
<evidence type="ECO:0000256" key="2">
    <source>
        <dbReference type="ARBA" id="ARBA00001997"/>
    </source>
</evidence>
<dbReference type="InterPro" id="IPR000888">
    <property type="entry name" value="RmlC-like"/>
</dbReference>
<feature type="active site" description="Proton acceptor" evidence="5">
    <location>
        <position position="62"/>
    </location>
</feature>
<dbReference type="GO" id="GO:0008830">
    <property type="term" value="F:dTDP-4-dehydrorhamnose 3,5-epimerase activity"/>
    <property type="evidence" value="ECO:0007669"/>
    <property type="project" value="UniProtKB-UniRule"/>
</dbReference>
<gene>
    <name evidence="8" type="primary">rfbC</name>
    <name evidence="8" type="ORF">J2R62_03815</name>
</gene>
<evidence type="ECO:0000256" key="7">
    <source>
        <dbReference type="RuleBase" id="RU364069"/>
    </source>
</evidence>
<name>A0A8I1W502_PLESH</name>
<keyword evidence="7 8" id="KW-0413">Isomerase</keyword>
<organism evidence="8 9">
    <name type="scientific">Plesiomonas shigelloides</name>
    <name type="common">Aeromonas shigelloides</name>
    <dbReference type="NCBI Taxonomy" id="703"/>
    <lineage>
        <taxon>Bacteria</taxon>
        <taxon>Pseudomonadati</taxon>
        <taxon>Pseudomonadota</taxon>
        <taxon>Gammaproteobacteria</taxon>
        <taxon>Enterobacterales</taxon>
        <taxon>Enterobacteriaceae</taxon>
        <taxon>Plesiomonas</taxon>
    </lineage>
</organism>
<sequence length="183" mass="20668">MQVKPGRLSGLFHIYPQVYRDERGYFLEVFEKRRYQTLLGITAEFVQDNRSYSAAGVIRGLHFQQYYPQGKLIRVVSGAVFDVAVDLRADSATFSQWESVVLSADDQAQLWIPPGFAHGFAVLSPQGAEVEYKCTGYYHAGDERCLRWDDPALQIPWPVETPILSEKDQQGLTLEALRACGCC</sequence>
<feature type="active site" description="Proton donor" evidence="5">
    <location>
        <position position="132"/>
    </location>
</feature>
<dbReference type="EC" id="5.1.3.13" evidence="3 7"/>
<dbReference type="PANTHER" id="PTHR21047">
    <property type="entry name" value="DTDP-6-DEOXY-D-GLUCOSE-3,5 EPIMERASE"/>
    <property type="match status" value="1"/>
</dbReference>
<evidence type="ECO:0000256" key="4">
    <source>
        <dbReference type="ARBA" id="ARBA00019595"/>
    </source>
</evidence>
<comment type="subunit">
    <text evidence="7">Homodimer.</text>
</comment>
<dbReference type="PANTHER" id="PTHR21047:SF2">
    <property type="entry name" value="THYMIDINE DIPHOSPHO-4-KETO-RHAMNOSE 3,5-EPIMERASE"/>
    <property type="match status" value="1"/>
</dbReference>
<feature type="site" description="Participates in a stacking interaction with the thymidine ring of dTDP-4-oxo-6-deoxyglucose" evidence="6">
    <location>
        <position position="138"/>
    </location>
</feature>
<evidence type="ECO:0000256" key="5">
    <source>
        <dbReference type="PIRSR" id="PIRSR600888-1"/>
    </source>
</evidence>
<reference evidence="8" key="1">
    <citation type="submission" date="2021-03" db="EMBL/GenBank/DDBJ databases">
        <title>Plesiomonas shigelloides zfcc0051, isolated from zebrafish feces.</title>
        <authorList>
            <person name="Vanderhoek Z."/>
            <person name="Gaulke C."/>
        </authorList>
    </citation>
    <scope>NUCLEOTIDE SEQUENCE</scope>
    <source>
        <strain evidence="8">Zfcc0051</strain>
    </source>
</reference>
<dbReference type="Proteomes" id="UP000664658">
    <property type="component" value="Unassembled WGS sequence"/>
</dbReference>
<proteinExistence type="inferred from homology"/>
<evidence type="ECO:0000256" key="1">
    <source>
        <dbReference type="ARBA" id="ARBA00001298"/>
    </source>
</evidence>
<dbReference type="EMBL" id="JAFNAA010000003">
    <property type="protein sequence ID" value="MBO1107355.1"/>
    <property type="molecule type" value="Genomic_DNA"/>
</dbReference>
<dbReference type="InterPro" id="IPR014710">
    <property type="entry name" value="RmlC-like_jellyroll"/>
</dbReference>
<dbReference type="RefSeq" id="WP_207541649.1">
    <property type="nucleotide sequence ID" value="NZ_JAFNAA010000003.1"/>
</dbReference>
<dbReference type="Pfam" id="PF00908">
    <property type="entry name" value="dTDP_sugar_isom"/>
    <property type="match status" value="1"/>
</dbReference>
<dbReference type="GO" id="GO:0019305">
    <property type="term" value="P:dTDP-rhamnose biosynthetic process"/>
    <property type="evidence" value="ECO:0007669"/>
    <property type="project" value="UniProtKB-UniRule"/>
</dbReference>
<comment type="similarity">
    <text evidence="7">Belongs to the dTDP-4-dehydrorhamnose 3,5-epimerase family.</text>
</comment>
<evidence type="ECO:0000313" key="8">
    <source>
        <dbReference type="EMBL" id="MBO1107355.1"/>
    </source>
</evidence>
<comment type="pathway">
    <text evidence="7">Carbohydrate biosynthesis; dTDP-L-rhamnose biosynthesis.</text>
</comment>
<comment type="catalytic activity">
    <reaction evidence="1 7">
        <text>dTDP-4-dehydro-6-deoxy-alpha-D-glucose = dTDP-4-dehydro-beta-L-rhamnose</text>
        <dbReference type="Rhea" id="RHEA:16969"/>
        <dbReference type="ChEBI" id="CHEBI:57649"/>
        <dbReference type="ChEBI" id="CHEBI:62830"/>
        <dbReference type="EC" id="5.1.3.13"/>
    </reaction>
</comment>
<comment type="function">
    <text evidence="2 7">Catalyzes the epimerization of the C3' and C5'positions of dTDP-6-deoxy-D-xylo-4-hexulose, forming dTDP-6-deoxy-L-lyxo-4-hexulose.</text>
</comment>
<comment type="caution">
    <text evidence="8">The sequence shown here is derived from an EMBL/GenBank/DDBJ whole genome shotgun (WGS) entry which is preliminary data.</text>
</comment>
<dbReference type="UniPathway" id="UPA00124"/>
<evidence type="ECO:0000256" key="3">
    <source>
        <dbReference type="ARBA" id="ARBA00012098"/>
    </source>
</evidence>
<evidence type="ECO:0000256" key="6">
    <source>
        <dbReference type="PIRSR" id="PIRSR600888-3"/>
    </source>
</evidence>
<dbReference type="GO" id="GO:0005829">
    <property type="term" value="C:cytosol"/>
    <property type="evidence" value="ECO:0007669"/>
    <property type="project" value="TreeGrafter"/>
</dbReference>
<dbReference type="InterPro" id="IPR011051">
    <property type="entry name" value="RmlC_Cupin_sf"/>
</dbReference>
<dbReference type="AlphaFoldDB" id="A0A8I1W502"/>
<dbReference type="SUPFAM" id="SSF51182">
    <property type="entry name" value="RmlC-like cupins"/>
    <property type="match status" value="1"/>
</dbReference>
<dbReference type="GO" id="GO:0000271">
    <property type="term" value="P:polysaccharide biosynthetic process"/>
    <property type="evidence" value="ECO:0007669"/>
    <property type="project" value="TreeGrafter"/>
</dbReference>
<dbReference type="Gene3D" id="2.60.120.10">
    <property type="entry name" value="Jelly Rolls"/>
    <property type="match status" value="1"/>
</dbReference>
<dbReference type="NCBIfam" id="TIGR01221">
    <property type="entry name" value="rmlC"/>
    <property type="match status" value="1"/>
</dbReference>